<dbReference type="OrthoDB" id="438224at2759"/>
<dbReference type="GeneID" id="54547491"/>
<dbReference type="Proteomes" id="UP000800097">
    <property type="component" value="Unassembled WGS sequence"/>
</dbReference>
<feature type="domain" description="Cryptic loci regulator 2 N-terminal" evidence="3">
    <location>
        <begin position="56"/>
        <end position="119"/>
    </location>
</feature>
<dbReference type="GO" id="GO:0031934">
    <property type="term" value="C:mating-type region heterochromatin"/>
    <property type="evidence" value="ECO:0007669"/>
    <property type="project" value="TreeGrafter"/>
</dbReference>
<dbReference type="Pfam" id="PF10383">
    <property type="entry name" value="Clr2"/>
    <property type="match status" value="1"/>
</dbReference>
<gene>
    <name evidence="4" type="ORF">EI97DRAFT_274949</name>
</gene>
<dbReference type="AlphaFoldDB" id="A0A6A6JPL2"/>
<dbReference type="GO" id="GO:0033553">
    <property type="term" value="C:rDNA heterochromatin"/>
    <property type="evidence" value="ECO:0007669"/>
    <property type="project" value="TreeGrafter"/>
</dbReference>
<dbReference type="GO" id="GO:0030466">
    <property type="term" value="P:silent mating-type cassette heterochromatin formation"/>
    <property type="evidence" value="ECO:0007669"/>
    <property type="project" value="TreeGrafter"/>
</dbReference>
<evidence type="ECO:0008006" key="6">
    <source>
        <dbReference type="Google" id="ProtNLM"/>
    </source>
</evidence>
<feature type="domain" description="Cryptic loci regulator 2 C-terminal" evidence="2">
    <location>
        <begin position="376"/>
        <end position="497"/>
    </location>
</feature>
<dbReference type="Pfam" id="PF16761">
    <property type="entry name" value="Clr2_transil"/>
    <property type="match status" value="1"/>
</dbReference>
<keyword evidence="5" id="KW-1185">Reference proteome</keyword>
<reference evidence="4" key="1">
    <citation type="journal article" date="2020" name="Stud. Mycol.">
        <title>101 Dothideomycetes genomes: a test case for predicting lifestyles and emergence of pathogens.</title>
        <authorList>
            <person name="Haridas S."/>
            <person name="Albert R."/>
            <person name="Binder M."/>
            <person name="Bloem J."/>
            <person name="Labutti K."/>
            <person name="Salamov A."/>
            <person name="Andreopoulos B."/>
            <person name="Baker S."/>
            <person name="Barry K."/>
            <person name="Bills G."/>
            <person name="Bluhm B."/>
            <person name="Cannon C."/>
            <person name="Castanera R."/>
            <person name="Culley D."/>
            <person name="Daum C."/>
            <person name="Ezra D."/>
            <person name="Gonzalez J."/>
            <person name="Henrissat B."/>
            <person name="Kuo A."/>
            <person name="Liang C."/>
            <person name="Lipzen A."/>
            <person name="Lutzoni F."/>
            <person name="Magnuson J."/>
            <person name="Mondo S."/>
            <person name="Nolan M."/>
            <person name="Ohm R."/>
            <person name="Pangilinan J."/>
            <person name="Park H.-J."/>
            <person name="Ramirez L."/>
            <person name="Alfaro M."/>
            <person name="Sun H."/>
            <person name="Tritt A."/>
            <person name="Yoshinaga Y."/>
            <person name="Zwiers L.-H."/>
            <person name="Turgeon B."/>
            <person name="Goodwin S."/>
            <person name="Spatafora J."/>
            <person name="Crous P."/>
            <person name="Grigoriev I."/>
        </authorList>
    </citation>
    <scope>NUCLEOTIDE SEQUENCE</scope>
    <source>
        <strain evidence="4">CBS 379.55</strain>
    </source>
</reference>
<dbReference type="GO" id="GO:0070824">
    <property type="term" value="C:SHREC complex"/>
    <property type="evidence" value="ECO:0007669"/>
    <property type="project" value="InterPro"/>
</dbReference>
<proteinExistence type="predicted"/>
<feature type="compositionally biased region" description="Low complexity" evidence="1">
    <location>
        <begin position="631"/>
        <end position="647"/>
    </location>
</feature>
<accession>A0A6A6JPL2</accession>
<evidence type="ECO:0000313" key="5">
    <source>
        <dbReference type="Proteomes" id="UP000800097"/>
    </source>
</evidence>
<dbReference type="PANTHER" id="PTHR38046:SF1">
    <property type="entry name" value="CRYPTIC LOCI REGULATOR 2"/>
    <property type="match status" value="1"/>
</dbReference>
<evidence type="ECO:0000313" key="4">
    <source>
        <dbReference type="EMBL" id="KAF2277848.1"/>
    </source>
</evidence>
<feature type="region of interest" description="Disordered" evidence="1">
    <location>
        <begin position="608"/>
        <end position="696"/>
    </location>
</feature>
<dbReference type="InterPro" id="IPR038986">
    <property type="entry name" value="Clr2"/>
</dbReference>
<name>A0A6A6JPL2_WESOR</name>
<dbReference type="PANTHER" id="PTHR38046">
    <property type="entry name" value="CRYPTIC LOCI REGULATOR 2"/>
    <property type="match status" value="1"/>
</dbReference>
<feature type="region of interest" description="Disordered" evidence="1">
    <location>
        <begin position="129"/>
        <end position="167"/>
    </location>
</feature>
<dbReference type="InterPro" id="IPR031915">
    <property type="entry name" value="Clr2_N"/>
</dbReference>
<evidence type="ECO:0000259" key="2">
    <source>
        <dbReference type="Pfam" id="PF10383"/>
    </source>
</evidence>
<feature type="region of interest" description="Disordered" evidence="1">
    <location>
        <begin position="1"/>
        <end position="27"/>
    </location>
</feature>
<feature type="compositionally biased region" description="Basic and acidic residues" evidence="1">
    <location>
        <begin position="665"/>
        <end position="682"/>
    </location>
</feature>
<dbReference type="EMBL" id="ML986489">
    <property type="protein sequence ID" value="KAF2277848.1"/>
    <property type="molecule type" value="Genomic_DNA"/>
</dbReference>
<feature type="compositionally biased region" description="Basic and acidic residues" evidence="1">
    <location>
        <begin position="12"/>
        <end position="24"/>
    </location>
</feature>
<sequence length="696" mass="78816">MSAGRVIVPLRRGSDGDPTHRPDKPTFTQADPRNYLEKLATLWMQARGERLPGISYVLERLPEGYAVFGRPRPGEPSHVDFYLYGHPEHKKFDSPNRFYPHFEHLMNHGTNIGCPCTVCNGTTRLPINGSPAASRTGTSGLQPSGPSRPGKSKLKPTPGLDVSRVDEQGNPDVYRQFIDKLEREHSLDEAITEPLSMDWRAEQECLPKMLEKVKDDPQYLPRAGEIVLFVRELPKHTTIVRNPKTGHFQLYDQANKAFIGNPQWQAGLVGQTPVEQTVIDDLVEEGGSEKQWNVAYSGVRVEPLPNLNSPDKSLSKHHRYVPLHYTRPFILWKDYLASIPEEEWHPTIHNAITAAATMSLIGKYRFRGTWPEAWIYCHGIFIGHEMLAVGDAARVRPRDPDSLCTDVMIISSIRLKLTNLDLASGNDYDEMRPYNIEAFIFGKAYTTEPSRSLKEWLSFNDEDDCPEIIRRYSAHHPLHPPGKEMMIPFPRVLGRVYDVDSMRLWLQPSDSEGVNIVPLLDAGRQGVLEARDFARKHDRRIAESPGSSWWWADSRAEALDLHTVNGHEVSKYDTERKPKEWRSQIKAILEAEGERDRVEQREALQGQRSLRAFKAGPLQLQPTRDHNMTVGGLSTAGPSSASGSSSSKRPSNVMDLSGEDDEEEDSRHREYSVVSPRDEQKMKKSRIAVVINPRNT</sequence>
<evidence type="ECO:0000259" key="3">
    <source>
        <dbReference type="Pfam" id="PF16761"/>
    </source>
</evidence>
<feature type="compositionally biased region" description="Polar residues" evidence="1">
    <location>
        <begin position="129"/>
        <end position="145"/>
    </location>
</feature>
<dbReference type="InterPro" id="IPR018839">
    <property type="entry name" value="Tscrpt-silencing_Clr2_C"/>
</dbReference>
<evidence type="ECO:0000256" key="1">
    <source>
        <dbReference type="SAM" id="MobiDB-lite"/>
    </source>
</evidence>
<dbReference type="RefSeq" id="XP_033655387.1">
    <property type="nucleotide sequence ID" value="XM_033794316.1"/>
</dbReference>
<protein>
    <recommendedName>
        <fullName evidence="6">Cryptic loci regulator 2 N-terminal domain-containing protein</fullName>
    </recommendedName>
</protein>
<organism evidence="4 5">
    <name type="scientific">Westerdykella ornata</name>
    <dbReference type="NCBI Taxonomy" id="318751"/>
    <lineage>
        <taxon>Eukaryota</taxon>
        <taxon>Fungi</taxon>
        <taxon>Dikarya</taxon>
        <taxon>Ascomycota</taxon>
        <taxon>Pezizomycotina</taxon>
        <taxon>Dothideomycetes</taxon>
        <taxon>Pleosporomycetidae</taxon>
        <taxon>Pleosporales</taxon>
        <taxon>Sporormiaceae</taxon>
        <taxon>Westerdykella</taxon>
    </lineage>
</organism>